<dbReference type="Gene3D" id="3.40.50.880">
    <property type="match status" value="1"/>
</dbReference>
<keyword evidence="11" id="KW-1185">Reference proteome</keyword>
<dbReference type="GO" id="GO:0009236">
    <property type="term" value="P:cobalamin biosynthetic process"/>
    <property type="evidence" value="ECO:0007669"/>
    <property type="project" value="UniProtKB-UniRule"/>
</dbReference>
<evidence type="ECO:0000256" key="7">
    <source>
        <dbReference type="HAMAP-Rule" id="MF_00027"/>
    </source>
</evidence>
<dbReference type="GO" id="GO:0005524">
    <property type="term" value="F:ATP binding"/>
    <property type="evidence" value="ECO:0007669"/>
    <property type="project" value="UniProtKB-UniRule"/>
</dbReference>
<dbReference type="KEGG" id="aaut:ACETAC_04260"/>
<dbReference type="EC" id="6.3.5.11" evidence="7"/>
<feature type="site" description="Increases nucleophilicity of active site Cys" evidence="7">
    <location>
        <position position="429"/>
    </location>
</feature>
<gene>
    <name evidence="7" type="primary">cbiA</name>
    <name evidence="10" type="ORF">ACETAC_04260</name>
</gene>
<evidence type="ECO:0000256" key="6">
    <source>
        <dbReference type="ARBA" id="ARBA00022962"/>
    </source>
</evidence>
<dbReference type="InterPro" id="IPR004484">
    <property type="entry name" value="CbiA/CobB_synth"/>
</dbReference>
<dbReference type="AlphaFoldDB" id="A0A975AXJ3"/>
<evidence type="ECO:0000313" key="11">
    <source>
        <dbReference type="Proteomes" id="UP000671913"/>
    </source>
</evidence>
<sequence>MFRAFMIAGTHSGAGKTTISLGLMGYLSKKYKVAPFKIGPDYIDSTYHRYVTGNYSGNLDLYMLGEKNLKSLFAHDSKEADISIIEGVMGLYDGMGTTSKGSSADVAKILKIPVILVVDGSSIAASISAIVLGYMKYDRDVNIIGVILNKIRTQGHFELLRECIERDLGIKVFGYLPRDIVLDLPSRHLGLVPTYEMTGLQEKFERLYQYIEEYIDIDMILKEVGQRDMDLPDRTRYLSPCPAKIAYACDEAFNFYYMDGLKLFEEYGAELIPFSPIHDKNLPEGISGIYIGGGFPEMFAEELSQNIDMMDSIKNAIDDGMPVYAECGGLMYLTNSIKDLDGNVFPMVGIYDADIMMTKGLKHFGYVEAEVIMDNVLFNKGSIVRGHEFHHSELKGKLRNVSYVVHKPDKNDKWSCGYVYKNCLATYVHINLYAYPDAVKGFVNKCFEFEARGKLK</sequence>
<reference evidence="10" key="1">
    <citation type="submission" date="2020-08" db="EMBL/GenBank/DDBJ databases">
        <title>Genomic insights into the carbon and energy metabolism of the first obligate autotrophic acetogenic bacterium Aceticella autotrophica gen. nov., sp. nov.</title>
        <authorList>
            <person name="Toshchakov S.V."/>
            <person name="Elcheninov A.G."/>
            <person name="Kublanov I.V."/>
            <person name="Frolov E.N."/>
            <person name="Lebedinsky A.V."/>
        </authorList>
    </citation>
    <scope>NUCLEOTIDE SEQUENCE</scope>
    <source>
        <strain evidence="10">3443-3Ac</strain>
    </source>
</reference>
<evidence type="ECO:0000256" key="2">
    <source>
        <dbReference type="ARBA" id="ARBA00022598"/>
    </source>
</evidence>
<protein>
    <recommendedName>
        <fullName evidence="7">Cobyrinate a,c-diamide synthase</fullName>
        <ecNumber evidence="7">6.3.5.11</ecNumber>
    </recommendedName>
    <alternativeName>
        <fullName evidence="7">Cobyrinic acid a,c-diamide synthetase</fullName>
    </alternativeName>
</protein>
<evidence type="ECO:0000256" key="5">
    <source>
        <dbReference type="ARBA" id="ARBA00022842"/>
    </source>
</evidence>
<evidence type="ECO:0000259" key="8">
    <source>
        <dbReference type="Pfam" id="PF01656"/>
    </source>
</evidence>
<dbReference type="PANTHER" id="PTHR43873">
    <property type="entry name" value="COBYRINATE A,C-DIAMIDE SYNTHASE"/>
    <property type="match status" value="1"/>
</dbReference>
<comment type="pathway">
    <text evidence="7">Cofactor biosynthesis; adenosylcobalamin biosynthesis; cob(II)yrinate a,c-diamide from sirohydrochlorin (anaerobic route): step 10/10.</text>
</comment>
<comment type="function">
    <text evidence="7">Catalyzes the ATP-dependent amidation of the two carboxylate groups at positions a and c of cobyrinate, using either L-glutamine or ammonia as the nitrogen source.</text>
</comment>
<comment type="domain">
    <text evidence="7">Comprises of two domains. The C-terminal domain contains the binding site for glutamine and catalyzes the hydrolysis of this substrate to glutamate and ammonia. The N-terminal domain is anticipated to bind ATP and cobyrinate and catalyzes the ultimate synthesis of the diamide product. The ammonia produced via the glutaminase domain is probably translocated to the adjacent domain via a molecular tunnel, where it reacts with an activated intermediate.</text>
</comment>
<proteinExistence type="inferred from homology"/>
<dbReference type="Pfam" id="PF07685">
    <property type="entry name" value="GATase_3"/>
    <property type="match status" value="1"/>
</dbReference>
<dbReference type="Proteomes" id="UP000671913">
    <property type="component" value="Chromosome"/>
</dbReference>
<dbReference type="Pfam" id="PF01656">
    <property type="entry name" value="CbiA"/>
    <property type="match status" value="1"/>
</dbReference>
<dbReference type="SUPFAM" id="SSF52540">
    <property type="entry name" value="P-loop containing nucleoside triphosphate hydrolases"/>
    <property type="match status" value="1"/>
</dbReference>
<keyword evidence="7" id="KW-0169">Cobalamin biosynthesis</keyword>
<dbReference type="InterPro" id="IPR029062">
    <property type="entry name" value="Class_I_gatase-like"/>
</dbReference>
<keyword evidence="5 7" id="KW-0460">Magnesium</keyword>
<dbReference type="CDD" id="cd05388">
    <property type="entry name" value="CobB_N"/>
    <property type="match status" value="1"/>
</dbReference>
<dbReference type="HAMAP" id="MF_00027">
    <property type="entry name" value="CobB_CbiA"/>
    <property type="match status" value="1"/>
</dbReference>
<dbReference type="Gene3D" id="3.40.50.300">
    <property type="entry name" value="P-loop containing nucleotide triphosphate hydrolases"/>
    <property type="match status" value="2"/>
</dbReference>
<keyword evidence="6 7" id="KW-0315">Glutamine amidotransferase</keyword>
<dbReference type="InterPro" id="IPR011698">
    <property type="entry name" value="GATase_3"/>
</dbReference>
<comment type="miscellaneous">
    <text evidence="7">The a and c carboxylates of cobyrinate are activated for nucleophilic attack via formation of a phosphorylated intermediate by ATP. CbiA catalyzes first the amidation of the c-carboxylate, and then that of the a-carboxylate.</text>
</comment>
<dbReference type="InterPro" id="IPR002586">
    <property type="entry name" value="CobQ/CobB/MinD/ParA_Nub-bd_dom"/>
</dbReference>
<feature type="domain" description="CobQ/CobB/MinD/ParA nucleotide binding" evidence="8">
    <location>
        <begin position="5"/>
        <end position="189"/>
    </location>
</feature>
<evidence type="ECO:0000256" key="3">
    <source>
        <dbReference type="ARBA" id="ARBA00022741"/>
    </source>
</evidence>
<dbReference type="CDD" id="cd03130">
    <property type="entry name" value="GATase1_CobB"/>
    <property type="match status" value="1"/>
</dbReference>
<accession>A0A975AXJ3</accession>
<dbReference type="PROSITE" id="PS51274">
    <property type="entry name" value="GATASE_COBBQ"/>
    <property type="match status" value="1"/>
</dbReference>
<dbReference type="PANTHER" id="PTHR43873:SF1">
    <property type="entry name" value="COBYRINATE A,C-DIAMIDE SYNTHASE"/>
    <property type="match status" value="1"/>
</dbReference>
<name>A0A975AXJ3_9THEO</name>
<keyword evidence="4 7" id="KW-0067">ATP-binding</keyword>
<feature type="active site" description="Nucleophile" evidence="7">
    <location>
        <position position="327"/>
    </location>
</feature>
<evidence type="ECO:0000313" key="10">
    <source>
        <dbReference type="EMBL" id="QSZ28339.1"/>
    </source>
</evidence>
<comment type="cofactor">
    <cofactor evidence="1 7">
        <name>Mg(2+)</name>
        <dbReference type="ChEBI" id="CHEBI:18420"/>
    </cofactor>
</comment>
<dbReference type="EMBL" id="CP060096">
    <property type="protein sequence ID" value="QSZ28339.1"/>
    <property type="molecule type" value="Genomic_DNA"/>
</dbReference>
<dbReference type="RefSeq" id="WP_284681056.1">
    <property type="nucleotide sequence ID" value="NZ_CP060096.1"/>
</dbReference>
<evidence type="ECO:0000256" key="4">
    <source>
        <dbReference type="ARBA" id="ARBA00022840"/>
    </source>
</evidence>
<keyword evidence="2 7" id="KW-0436">Ligase</keyword>
<organism evidence="10 11">
    <name type="scientific">Aceticella autotrophica</name>
    <dbReference type="NCBI Taxonomy" id="2755338"/>
    <lineage>
        <taxon>Bacteria</taxon>
        <taxon>Bacillati</taxon>
        <taxon>Bacillota</taxon>
        <taxon>Clostridia</taxon>
        <taxon>Thermoanaerobacterales</taxon>
        <taxon>Thermoanaerobacteraceae</taxon>
        <taxon>Aceticella</taxon>
    </lineage>
</organism>
<dbReference type="InterPro" id="IPR027417">
    <property type="entry name" value="P-loop_NTPase"/>
</dbReference>
<dbReference type="GO" id="GO:0042242">
    <property type="term" value="F:cobyrinic acid a,c-diamide synthase activity"/>
    <property type="evidence" value="ECO:0007669"/>
    <property type="project" value="UniProtKB-UniRule"/>
</dbReference>
<dbReference type="SUPFAM" id="SSF52317">
    <property type="entry name" value="Class I glutamine amidotransferase-like"/>
    <property type="match status" value="1"/>
</dbReference>
<evidence type="ECO:0000259" key="9">
    <source>
        <dbReference type="Pfam" id="PF07685"/>
    </source>
</evidence>
<dbReference type="NCBIfam" id="NF002204">
    <property type="entry name" value="PRK01077.1"/>
    <property type="match status" value="1"/>
</dbReference>
<dbReference type="NCBIfam" id="TIGR00379">
    <property type="entry name" value="cobB"/>
    <property type="match status" value="1"/>
</dbReference>
<comment type="similarity">
    <text evidence="7">Belongs to the CobB/CbiA family.</text>
</comment>
<comment type="catalytic activity">
    <reaction evidence="7">
        <text>cob(II)yrinate + 2 L-glutamine + 2 ATP + 2 H2O = cob(II)yrinate a,c diamide + 2 L-glutamate + 2 ADP + 2 phosphate + 2 H(+)</text>
        <dbReference type="Rhea" id="RHEA:26289"/>
        <dbReference type="ChEBI" id="CHEBI:15377"/>
        <dbReference type="ChEBI" id="CHEBI:15378"/>
        <dbReference type="ChEBI" id="CHEBI:29985"/>
        <dbReference type="ChEBI" id="CHEBI:30616"/>
        <dbReference type="ChEBI" id="CHEBI:43474"/>
        <dbReference type="ChEBI" id="CHEBI:58359"/>
        <dbReference type="ChEBI" id="CHEBI:58537"/>
        <dbReference type="ChEBI" id="CHEBI:58894"/>
        <dbReference type="ChEBI" id="CHEBI:456216"/>
        <dbReference type="EC" id="6.3.5.11"/>
    </reaction>
</comment>
<feature type="domain" description="CobB/CobQ-like glutamine amidotransferase" evidence="9">
    <location>
        <begin position="244"/>
        <end position="431"/>
    </location>
</feature>
<keyword evidence="3 7" id="KW-0547">Nucleotide-binding</keyword>
<evidence type="ECO:0000256" key="1">
    <source>
        <dbReference type="ARBA" id="ARBA00001946"/>
    </source>
</evidence>